<comment type="caution">
    <text evidence="1">The sequence shown here is derived from an EMBL/GenBank/DDBJ whole genome shotgun (WGS) entry which is preliminary data.</text>
</comment>
<name>A0ABW5U7V0_9RHOB</name>
<dbReference type="GO" id="GO:0050129">
    <property type="term" value="F:N-formylglutamate deformylase activity"/>
    <property type="evidence" value="ECO:0007669"/>
    <property type="project" value="UniProtKB-EC"/>
</dbReference>
<sequence>MPKEQGIALKTSDRDWFTIHRGASPILGTAIHNGHEVRPELEDQMALEEDERLREEDPFTEFTIRDLPNRIAFHRSRFAVDLNRARDEAVYLSPEQSWGLDVWEDAPSEEMVAQSLQMHDHYYIMLKTMLRELEEQYGHFVVLDIHSYNHRRDGPEAPATDPDTMPEINIGTFSMDRERWAHVVDPFMAKLREFEFRGHRMDVRENVAFEGRGEQTRFIHEHFPETGCAIAIEFKKFFMDEWSGKPDREALVAMRAMIRSTLPLLEDIVKGMP</sequence>
<organism evidence="1 2">
    <name type="scientific">Sulfitobacter aestuarii</name>
    <dbReference type="NCBI Taxonomy" id="2161676"/>
    <lineage>
        <taxon>Bacteria</taxon>
        <taxon>Pseudomonadati</taxon>
        <taxon>Pseudomonadota</taxon>
        <taxon>Alphaproteobacteria</taxon>
        <taxon>Rhodobacterales</taxon>
        <taxon>Roseobacteraceae</taxon>
        <taxon>Sulfitobacter</taxon>
    </lineage>
</organism>
<dbReference type="EMBL" id="JBHUMP010000022">
    <property type="protein sequence ID" value="MFD2741345.1"/>
    <property type="molecule type" value="Genomic_DNA"/>
</dbReference>
<dbReference type="RefSeq" id="WP_386375772.1">
    <property type="nucleotide sequence ID" value="NZ_JBHUMP010000022.1"/>
</dbReference>
<reference evidence="2" key="1">
    <citation type="journal article" date="2019" name="Int. J. Syst. Evol. Microbiol.">
        <title>The Global Catalogue of Microorganisms (GCM) 10K type strain sequencing project: providing services to taxonomists for standard genome sequencing and annotation.</title>
        <authorList>
            <consortium name="The Broad Institute Genomics Platform"/>
            <consortium name="The Broad Institute Genome Sequencing Center for Infectious Disease"/>
            <person name="Wu L."/>
            <person name="Ma J."/>
        </authorList>
    </citation>
    <scope>NUCLEOTIDE SEQUENCE [LARGE SCALE GENOMIC DNA]</scope>
    <source>
        <strain evidence="2">TISTR 2562</strain>
    </source>
</reference>
<dbReference type="InterPro" id="IPR007709">
    <property type="entry name" value="N-FG_amidohydro"/>
</dbReference>
<dbReference type="EC" id="3.5.1.68" evidence="1"/>
<protein>
    <submittedName>
        <fullName evidence="1">N-formylglutamate amidohydrolase</fullName>
        <ecNumber evidence="1">3.5.1.68</ecNumber>
    </submittedName>
</protein>
<evidence type="ECO:0000313" key="2">
    <source>
        <dbReference type="Proteomes" id="UP001597474"/>
    </source>
</evidence>
<dbReference type="Gene3D" id="3.40.630.40">
    <property type="entry name" value="Zn-dependent exopeptidases"/>
    <property type="match status" value="1"/>
</dbReference>
<keyword evidence="2" id="KW-1185">Reference proteome</keyword>
<gene>
    <name evidence="1" type="ORF">ACFSUD_17355</name>
</gene>
<proteinExistence type="predicted"/>
<accession>A0ABW5U7V0</accession>
<dbReference type="Pfam" id="PF05013">
    <property type="entry name" value="FGase"/>
    <property type="match status" value="1"/>
</dbReference>
<keyword evidence="1" id="KW-0378">Hydrolase</keyword>
<dbReference type="Proteomes" id="UP001597474">
    <property type="component" value="Unassembled WGS sequence"/>
</dbReference>
<evidence type="ECO:0000313" key="1">
    <source>
        <dbReference type="EMBL" id="MFD2741345.1"/>
    </source>
</evidence>
<dbReference type="SUPFAM" id="SSF53187">
    <property type="entry name" value="Zn-dependent exopeptidases"/>
    <property type="match status" value="1"/>
</dbReference>